<feature type="transmembrane region" description="Helical" evidence="9">
    <location>
        <begin position="75"/>
        <end position="93"/>
    </location>
</feature>
<gene>
    <name evidence="9 11" type="primary">lspA</name>
    <name evidence="11" type="ORF">DB43_HD00370</name>
</gene>
<comment type="pathway">
    <text evidence="9">Protein modification; lipoprotein biosynthesis (signal peptide cleavage).</text>
</comment>
<dbReference type="EMBL" id="JSAM01000099">
    <property type="protein sequence ID" value="KIA76911.1"/>
    <property type="molecule type" value="Genomic_DNA"/>
</dbReference>
<evidence type="ECO:0000256" key="9">
    <source>
        <dbReference type="HAMAP-Rule" id="MF_00161"/>
    </source>
</evidence>
<feature type="active site" evidence="9">
    <location>
        <position position="126"/>
    </location>
</feature>
<dbReference type="InterPro" id="IPR001872">
    <property type="entry name" value="Peptidase_A8"/>
</dbReference>
<dbReference type="PANTHER" id="PTHR33695">
    <property type="entry name" value="LIPOPROTEIN SIGNAL PEPTIDASE"/>
    <property type="match status" value="1"/>
</dbReference>
<evidence type="ECO:0000256" key="10">
    <source>
        <dbReference type="RuleBase" id="RU004181"/>
    </source>
</evidence>
<evidence type="ECO:0000256" key="8">
    <source>
        <dbReference type="ARBA" id="ARBA00023136"/>
    </source>
</evidence>
<dbReference type="AlphaFoldDB" id="A0A0C1BZP3"/>
<proteinExistence type="inferred from homology"/>
<sequence length="172" mass="19967">MMKFKAFWISIVVLMSDMISKYYAFHYLPKPLFESYWYPYGGIPVFQDFFGVQFSLNYVENRGAIGGIFADFQEYLLVFRILLIASLFCYLLFYRYEKKLEIPLALIIGGAVGNIVDYFLYGHVVDMLHFVLWGYDYPVFNLADSAICIGIVWIFLYSFVSTSPKSSTKANV</sequence>
<dbReference type="EC" id="3.4.23.36" evidence="9"/>
<dbReference type="OMA" id="HFVLWGY"/>
<keyword evidence="8 9" id="KW-0472">Membrane</keyword>
<dbReference type="GO" id="GO:0004190">
    <property type="term" value="F:aspartic-type endopeptidase activity"/>
    <property type="evidence" value="ECO:0007669"/>
    <property type="project" value="UniProtKB-UniRule"/>
</dbReference>
<dbReference type="GO" id="GO:0006508">
    <property type="term" value="P:proteolysis"/>
    <property type="evidence" value="ECO:0007669"/>
    <property type="project" value="UniProtKB-KW"/>
</dbReference>
<evidence type="ECO:0000256" key="5">
    <source>
        <dbReference type="ARBA" id="ARBA00022750"/>
    </source>
</evidence>
<reference evidence="11 12" key="1">
    <citation type="journal article" date="2014" name="Mol. Biol. Evol.">
        <title>Massive expansion of Ubiquitination-related gene families within the Chlamydiae.</title>
        <authorList>
            <person name="Domman D."/>
            <person name="Collingro A."/>
            <person name="Lagkouvardos I."/>
            <person name="Gehre L."/>
            <person name="Weinmaier T."/>
            <person name="Rattei T."/>
            <person name="Subtil A."/>
            <person name="Horn M."/>
        </authorList>
    </citation>
    <scope>NUCLEOTIDE SEQUENCE [LARGE SCALE GENOMIC DNA]</scope>
    <source>
        <strain evidence="11 12">OEW1</strain>
    </source>
</reference>
<keyword evidence="3 9" id="KW-0645">Protease</keyword>
<dbReference type="HAMAP" id="MF_00161">
    <property type="entry name" value="LspA"/>
    <property type="match status" value="1"/>
</dbReference>
<name>A0A0C1BZP3_9BACT</name>
<comment type="function">
    <text evidence="9">This protein specifically catalyzes the removal of signal peptides from prolipoproteins.</text>
</comment>
<dbReference type="Proteomes" id="UP000031307">
    <property type="component" value="Unassembled WGS sequence"/>
</dbReference>
<keyword evidence="4 9" id="KW-0812">Transmembrane</keyword>
<dbReference type="Pfam" id="PF01252">
    <property type="entry name" value="Peptidase_A8"/>
    <property type="match status" value="1"/>
</dbReference>
<evidence type="ECO:0000256" key="1">
    <source>
        <dbReference type="ARBA" id="ARBA00006139"/>
    </source>
</evidence>
<comment type="catalytic activity">
    <reaction evidence="9">
        <text>Release of signal peptides from bacterial membrane prolipoproteins. Hydrolyzes -Xaa-Yaa-Zaa-|-(S,diacylglyceryl)Cys-, in which Xaa is hydrophobic (preferably Leu), and Yaa (Ala or Ser) and Zaa (Gly or Ala) have small, neutral side chains.</text>
        <dbReference type="EC" id="3.4.23.36"/>
    </reaction>
</comment>
<dbReference type="PATRIC" id="fig|83552.4.peg.1973"/>
<evidence type="ECO:0000256" key="6">
    <source>
        <dbReference type="ARBA" id="ARBA00022801"/>
    </source>
</evidence>
<comment type="subcellular location">
    <subcellularLocation>
        <location evidence="9">Cell membrane</location>
        <topology evidence="9">Multi-pass membrane protein</topology>
    </subcellularLocation>
</comment>
<keyword evidence="5 9" id="KW-0064">Aspartyl protease</keyword>
<dbReference type="PRINTS" id="PR00781">
    <property type="entry name" value="LIPOSIGPTASE"/>
</dbReference>
<evidence type="ECO:0000256" key="4">
    <source>
        <dbReference type="ARBA" id="ARBA00022692"/>
    </source>
</evidence>
<feature type="transmembrane region" description="Helical" evidence="9">
    <location>
        <begin position="6"/>
        <end position="24"/>
    </location>
</feature>
<dbReference type="NCBIfam" id="TIGR00077">
    <property type="entry name" value="lspA"/>
    <property type="match status" value="1"/>
</dbReference>
<organism evidence="11 12">
    <name type="scientific">Parachlamydia acanthamoebae</name>
    <dbReference type="NCBI Taxonomy" id="83552"/>
    <lineage>
        <taxon>Bacteria</taxon>
        <taxon>Pseudomonadati</taxon>
        <taxon>Chlamydiota</taxon>
        <taxon>Chlamydiia</taxon>
        <taxon>Parachlamydiales</taxon>
        <taxon>Parachlamydiaceae</taxon>
        <taxon>Parachlamydia</taxon>
    </lineage>
</organism>
<evidence type="ECO:0000313" key="11">
    <source>
        <dbReference type="EMBL" id="KIA76911.1"/>
    </source>
</evidence>
<evidence type="ECO:0000313" key="12">
    <source>
        <dbReference type="Proteomes" id="UP000031307"/>
    </source>
</evidence>
<protein>
    <recommendedName>
        <fullName evidence="9">Lipoprotein signal peptidase</fullName>
        <ecNumber evidence="9">3.4.23.36</ecNumber>
    </recommendedName>
    <alternativeName>
        <fullName evidence="9">Prolipoprotein signal peptidase</fullName>
    </alternativeName>
    <alternativeName>
        <fullName evidence="9">Signal peptidase II</fullName>
        <shortName evidence="9">SPase II</shortName>
    </alternativeName>
</protein>
<dbReference type="PANTHER" id="PTHR33695:SF1">
    <property type="entry name" value="LIPOPROTEIN SIGNAL PEPTIDASE"/>
    <property type="match status" value="1"/>
</dbReference>
<evidence type="ECO:0000256" key="3">
    <source>
        <dbReference type="ARBA" id="ARBA00022670"/>
    </source>
</evidence>
<evidence type="ECO:0000256" key="2">
    <source>
        <dbReference type="ARBA" id="ARBA00022475"/>
    </source>
</evidence>
<comment type="caution">
    <text evidence="11">The sequence shown here is derived from an EMBL/GenBank/DDBJ whole genome shotgun (WGS) entry which is preliminary data.</text>
</comment>
<feature type="transmembrane region" description="Helical" evidence="9">
    <location>
        <begin position="140"/>
        <end position="160"/>
    </location>
</feature>
<evidence type="ECO:0000256" key="7">
    <source>
        <dbReference type="ARBA" id="ARBA00022989"/>
    </source>
</evidence>
<dbReference type="GO" id="GO:0005886">
    <property type="term" value="C:plasma membrane"/>
    <property type="evidence" value="ECO:0007669"/>
    <property type="project" value="UniProtKB-SubCell"/>
</dbReference>
<dbReference type="RefSeq" id="WP_006341699.1">
    <property type="nucleotide sequence ID" value="NZ_BAWW01000063.1"/>
</dbReference>
<keyword evidence="6 9" id="KW-0378">Hydrolase</keyword>
<accession>A0A0C1BZP3</accession>
<keyword evidence="2 9" id="KW-1003">Cell membrane</keyword>
<feature type="active site" evidence="9">
    <location>
        <position position="144"/>
    </location>
</feature>
<feature type="transmembrane region" description="Helical" evidence="9">
    <location>
        <begin position="100"/>
        <end position="120"/>
    </location>
</feature>
<comment type="similarity">
    <text evidence="1 9 10">Belongs to the peptidase A8 family.</text>
</comment>
<dbReference type="UniPathway" id="UPA00665"/>
<keyword evidence="11" id="KW-0449">Lipoprotein</keyword>
<keyword evidence="7 9" id="KW-1133">Transmembrane helix</keyword>